<evidence type="ECO:0000259" key="1">
    <source>
        <dbReference type="PROSITE" id="PS50965"/>
    </source>
</evidence>
<accession>A0A917PYT9</accession>
<dbReference type="InterPro" id="IPR011528">
    <property type="entry name" value="NERD"/>
</dbReference>
<reference evidence="2" key="1">
    <citation type="journal article" date="2014" name="Int. J. Syst. Evol. Microbiol.">
        <title>Complete genome sequence of Corynebacterium casei LMG S-19264T (=DSM 44701T), isolated from a smear-ripened cheese.</title>
        <authorList>
            <consortium name="US DOE Joint Genome Institute (JGI-PGF)"/>
            <person name="Walter F."/>
            <person name="Albersmeier A."/>
            <person name="Kalinowski J."/>
            <person name="Ruckert C."/>
        </authorList>
    </citation>
    <scope>NUCLEOTIDE SEQUENCE</scope>
    <source>
        <strain evidence="2">JCM 12580</strain>
    </source>
</reference>
<name>A0A917PYT9_9BACI</name>
<dbReference type="EMBL" id="BMNQ01000042">
    <property type="protein sequence ID" value="GGK01874.1"/>
    <property type="molecule type" value="Genomic_DNA"/>
</dbReference>
<organism evidence="2 3">
    <name type="scientific">Lentibacillus kapialis</name>
    <dbReference type="NCBI Taxonomy" id="340214"/>
    <lineage>
        <taxon>Bacteria</taxon>
        <taxon>Bacillati</taxon>
        <taxon>Bacillota</taxon>
        <taxon>Bacilli</taxon>
        <taxon>Bacillales</taxon>
        <taxon>Bacillaceae</taxon>
        <taxon>Lentibacillus</taxon>
    </lineage>
</organism>
<evidence type="ECO:0000313" key="3">
    <source>
        <dbReference type="Proteomes" id="UP000658382"/>
    </source>
</evidence>
<protein>
    <recommendedName>
        <fullName evidence="1">NERD domain-containing protein</fullName>
    </recommendedName>
</protein>
<proteinExistence type="predicted"/>
<dbReference type="PROSITE" id="PS50965">
    <property type="entry name" value="NERD"/>
    <property type="match status" value="1"/>
</dbReference>
<keyword evidence="3" id="KW-1185">Reference proteome</keyword>
<evidence type="ECO:0000313" key="2">
    <source>
        <dbReference type="EMBL" id="GGK01874.1"/>
    </source>
</evidence>
<sequence>MDRRIANTHPQKLFISRTATNQFSGYKGEKSLIYHLNFLPEDDFLIFHYLRIPDNKGCFQLDFLLLSIHFFLIIEVKNIYDNVSFDEMGQAYRESAEKVEVFGNPVDQVNLQHRRLLSWLRKMNFPAVPIKKIVVFSRDNTYLRNLTNNKMISDIVMHRHKILPKIDVFIKKYQSEYISDDQLLELSYCLLEEHSPEKYEGMEKFGITTDDLIRGVICPECGKVPIDWKSGKWLCVSCGLKSKTAHRRALIDHSLLIGKYINNREARCFLKLKSNSITRKILQCEELDKIGVGSGMRYRLDIEKLLD</sequence>
<dbReference type="RefSeq" id="WP_188633455.1">
    <property type="nucleotide sequence ID" value="NZ_BMNQ01000042.1"/>
</dbReference>
<gene>
    <name evidence="2" type="ORF">GCM10007063_25160</name>
</gene>
<dbReference type="Proteomes" id="UP000658382">
    <property type="component" value="Unassembled WGS sequence"/>
</dbReference>
<dbReference type="Pfam" id="PF08378">
    <property type="entry name" value="NERD"/>
    <property type="match status" value="1"/>
</dbReference>
<reference evidence="2" key="2">
    <citation type="submission" date="2020-09" db="EMBL/GenBank/DDBJ databases">
        <authorList>
            <person name="Sun Q."/>
            <person name="Ohkuma M."/>
        </authorList>
    </citation>
    <scope>NUCLEOTIDE SEQUENCE</scope>
    <source>
        <strain evidence="2">JCM 12580</strain>
    </source>
</reference>
<comment type="caution">
    <text evidence="2">The sequence shown here is derived from an EMBL/GenBank/DDBJ whole genome shotgun (WGS) entry which is preliminary data.</text>
</comment>
<feature type="domain" description="NERD" evidence="1">
    <location>
        <begin position="24"/>
        <end position="143"/>
    </location>
</feature>
<dbReference type="AlphaFoldDB" id="A0A917PYT9"/>